<dbReference type="EMBL" id="CP006569">
    <property type="protein sequence ID" value="AHF76372.1"/>
    <property type="molecule type" value="Genomic_DNA"/>
</dbReference>
<protein>
    <submittedName>
        <fullName evidence="3">Putative flagellar assembly regulatory protein</fullName>
    </submittedName>
</protein>
<evidence type="ECO:0000256" key="2">
    <source>
        <dbReference type="SAM" id="Phobius"/>
    </source>
</evidence>
<feature type="region of interest" description="Disordered" evidence="1">
    <location>
        <begin position="1"/>
        <end position="26"/>
    </location>
</feature>
<dbReference type="KEGG" id="sod:Sant_1313"/>
<name>W0HV15_9GAMM</name>
<evidence type="ECO:0000256" key="1">
    <source>
        <dbReference type="SAM" id="MobiDB-lite"/>
    </source>
</evidence>
<sequence length="338" mass="37397">MQPVTGPGTPPRGQTPPPTGPDQPLTTAQRTTLERLITRILALSPSKPAEIWAALFHHLHIAGDGELRVRHFIAAEQMLQGRLLTAQETLAGRQLLQQLTDLLPQGNNRQAVSDYIRSQFGHTVLSQLDAGQLRQVLQLLQSGQLDIPAPQQAAMTDRTLLPAEHQAISQLITRLAALTGETPTELWESLHRMMGLKSGDPIPARHFPLLSQFLQSHLTLSQQGHPTLATLTAVLKHPIHGEEQQAVEQYCRQHFAADSQTPLTSAQVNAVMQYLFIYRLSRTQSQHQTPDVRLLQPVTHPLIATEHEPRPVRAARSPLVIGVFVAVVLLVVWLLARS</sequence>
<keyword evidence="3" id="KW-0282">Flagellum</keyword>
<dbReference type="InterPro" id="IPR023597">
    <property type="entry name" value="Flagellar_regulator_Flk"/>
</dbReference>
<keyword evidence="2" id="KW-0472">Membrane</keyword>
<proteinExistence type="predicted"/>
<dbReference type="PATRIC" id="fig|1239307.3.peg.1410"/>
<dbReference type="GO" id="GO:0016020">
    <property type="term" value="C:membrane"/>
    <property type="evidence" value="ECO:0007669"/>
    <property type="project" value="InterPro"/>
</dbReference>
<reference evidence="3 4" key="1">
    <citation type="journal article" date="2014" name="Genome Biol. Evol.">
        <title>Genome degeneration and adaptation in a nascent stage of symbiosis.</title>
        <authorList>
            <person name="Oakeson K.F."/>
            <person name="Gil R."/>
            <person name="Clayton A.L."/>
            <person name="Dunn D.M."/>
            <person name="von Niederhausern A.C."/>
            <person name="Hamil C."/>
            <person name="Aoyagi A."/>
            <person name="Duval B."/>
            <person name="Baca A."/>
            <person name="Silva F.J."/>
            <person name="Vallier A."/>
            <person name="Jackson D.G."/>
            <person name="Latorre A."/>
            <person name="Weiss R.B."/>
            <person name="Heddi A."/>
            <person name="Moya A."/>
            <person name="Dale C."/>
        </authorList>
    </citation>
    <scope>NUCLEOTIDE SEQUENCE [LARGE SCALE GENOMIC DNA]</scope>
    <source>
        <strain evidence="3 4">HS1</strain>
    </source>
</reference>
<gene>
    <name evidence="3" type="primary">flk</name>
    <name evidence="3" type="ORF">Sant_1313</name>
</gene>
<organism evidence="3 4">
    <name type="scientific">Sodalis praecaptivus</name>
    <dbReference type="NCBI Taxonomy" id="1239307"/>
    <lineage>
        <taxon>Bacteria</taxon>
        <taxon>Pseudomonadati</taxon>
        <taxon>Pseudomonadota</taxon>
        <taxon>Gammaproteobacteria</taxon>
        <taxon>Enterobacterales</taxon>
        <taxon>Bruguierivoracaceae</taxon>
        <taxon>Sodalis</taxon>
    </lineage>
</organism>
<dbReference type="RefSeq" id="WP_025421507.1">
    <property type="nucleotide sequence ID" value="NZ_CP006569.1"/>
</dbReference>
<keyword evidence="3" id="KW-0969">Cilium</keyword>
<feature type="compositionally biased region" description="Pro residues" evidence="1">
    <location>
        <begin position="8"/>
        <end position="21"/>
    </location>
</feature>
<evidence type="ECO:0000313" key="4">
    <source>
        <dbReference type="Proteomes" id="UP000019028"/>
    </source>
</evidence>
<keyword evidence="2" id="KW-0812">Transmembrane</keyword>
<feature type="transmembrane region" description="Helical" evidence="2">
    <location>
        <begin position="319"/>
        <end position="336"/>
    </location>
</feature>
<evidence type="ECO:0000313" key="3">
    <source>
        <dbReference type="EMBL" id="AHF76372.1"/>
    </source>
</evidence>
<dbReference type="OrthoDB" id="6497287at2"/>
<accession>W0HV15</accession>
<dbReference type="HOGENOM" id="CLU_063700_0_0_6"/>
<keyword evidence="3" id="KW-0966">Cell projection</keyword>
<keyword evidence="4" id="KW-1185">Reference proteome</keyword>
<dbReference type="NCBIfam" id="NF007987">
    <property type="entry name" value="PRK10715.1"/>
    <property type="match status" value="1"/>
</dbReference>
<dbReference type="GO" id="GO:0010468">
    <property type="term" value="P:regulation of gene expression"/>
    <property type="evidence" value="ECO:0007669"/>
    <property type="project" value="InterPro"/>
</dbReference>
<keyword evidence="2" id="KW-1133">Transmembrane helix</keyword>
<dbReference type="Proteomes" id="UP000019028">
    <property type="component" value="Chromosome"/>
</dbReference>
<dbReference type="AlphaFoldDB" id="W0HV15"/>